<dbReference type="InterPro" id="IPR050107">
    <property type="entry name" value="ABC_carbohydrate_import_ATPase"/>
</dbReference>
<dbReference type="CDD" id="cd03216">
    <property type="entry name" value="ABC_Carb_Monos_I"/>
    <property type="match status" value="1"/>
</dbReference>
<keyword evidence="1" id="KW-0547">Nucleotide-binding</keyword>
<accession>I3TEX0</accession>
<dbReference type="Proteomes" id="UP000005270">
    <property type="component" value="Chromosome"/>
</dbReference>
<evidence type="ECO:0000313" key="5">
    <source>
        <dbReference type="Proteomes" id="UP000005270"/>
    </source>
</evidence>
<keyword evidence="5" id="KW-1185">Reference proteome</keyword>
<dbReference type="PROSITE" id="PS50893">
    <property type="entry name" value="ABC_TRANSPORTER_2"/>
    <property type="match status" value="2"/>
</dbReference>
<name>I3TEX0_THEC1</name>
<dbReference type="SUPFAM" id="SSF52540">
    <property type="entry name" value="P-loop containing nucleoside triphosphate hydrolases"/>
    <property type="match status" value="2"/>
</dbReference>
<sequence>MQYSGNTVEAARWSWVEKTGNKVFSPIPSPQTPIVRMENITKRFPGSVALEKVTVEFSEGEIHAVLGENGAGKSTLVKILAGIYTPDHGTIYYKGERVTIENPMKALSLGIAMVSQSPVLIGRLTVAENLVLGMKQLGVFESPKKIRKYFEEVANKIGIKVDPEEEVWKLTYTQKQLVEIARALILRSKVIILDEALTYLPLEERRKFYKYLKEFTQQGGTVVLITHKLLEAFEVSNRITVLRRGKLVGTVRTGEVDIERVREMMFAERAKEITYERLMDGKPSEPVLEVKDLWVKNDYGTYALKGVSLTVNRGEVLGIAGIVGNGQAELVQAIMGLRNVERGTVAINVKGRKYVMPDTKTLRELGVGYIPDEPLSHGVSIDFGLRENIAVMPGYTGAVINWGRLTHLAKKFIEEFSIVTPGAKTPLKFLSGGNLMKSLVARELDLSKHLLVAYNPTRGLDEVTSIKVRRVIKEKVVEENIGVLMVSEDLDEIFQVSDRIAVINEGKIVGLFEAKSADRVEVERLMVT</sequence>
<feature type="domain" description="ABC transporter" evidence="3">
    <location>
        <begin position="288"/>
        <end position="524"/>
    </location>
</feature>
<dbReference type="PANTHER" id="PTHR43790">
    <property type="entry name" value="CARBOHYDRATE TRANSPORT ATP-BINDING PROTEIN MG119-RELATED"/>
    <property type="match status" value="1"/>
</dbReference>
<feature type="domain" description="ABC transporter" evidence="3">
    <location>
        <begin position="35"/>
        <end position="269"/>
    </location>
</feature>
<organism evidence="4 5">
    <name type="scientific">Thermogladius calderae (strain DSM 22663 / VKM B-2946 / 1633)</name>
    <dbReference type="NCBI Taxonomy" id="1184251"/>
    <lineage>
        <taxon>Archaea</taxon>
        <taxon>Thermoproteota</taxon>
        <taxon>Thermoprotei</taxon>
        <taxon>Desulfurococcales</taxon>
        <taxon>Desulfurococcaceae</taxon>
        <taxon>Thermogladius</taxon>
    </lineage>
</organism>
<reference evidence="4 5" key="1">
    <citation type="journal article" date="2012" name="J. Bacteriol.">
        <title>Complete genome sequence of the hyperthermophilic cellulolytic Crenarchaeon 'Thermogladius cellulolyticus' 1633.</title>
        <authorList>
            <person name="Mardanov A.V."/>
            <person name="Kochetkova T.V."/>
            <person name="Beletsky A.V."/>
            <person name="Bonch-Osmolovskaya E.A."/>
            <person name="Ravin N.V."/>
            <person name="Skryabin K.G."/>
        </authorList>
    </citation>
    <scope>NUCLEOTIDE SEQUENCE [LARGE SCALE GENOMIC DNA]</scope>
    <source>
        <strain evidence="5">DSM 22663 / VKM B-2946 / 1633</strain>
    </source>
</reference>
<dbReference type="STRING" id="1184251.TCELL_0884"/>
<dbReference type="GO" id="GO:0016887">
    <property type="term" value="F:ATP hydrolysis activity"/>
    <property type="evidence" value="ECO:0007669"/>
    <property type="project" value="InterPro"/>
</dbReference>
<dbReference type="PANTHER" id="PTHR43790:SF4">
    <property type="entry name" value="GUANOSINE IMPORT ATP-BINDING PROTEIN NUPO"/>
    <property type="match status" value="1"/>
</dbReference>
<dbReference type="HOGENOM" id="CLU_000604_92_0_2"/>
<dbReference type="CDD" id="cd03215">
    <property type="entry name" value="ABC_Carb_Monos_II"/>
    <property type="match status" value="1"/>
</dbReference>
<dbReference type="AlphaFoldDB" id="I3TEX0"/>
<protein>
    <submittedName>
        <fullName evidence="4">ABC transporter related protein</fullName>
    </submittedName>
</protein>
<gene>
    <name evidence="4" type="ordered locus">TCELL_0884</name>
</gene>
<evidence type="ECO:0000256" key="2">
    <source>
        <dbReference type="ARBA" id="ARBA00022840"/>
    </source>
</evidence>
<dbReference type="Gene3D" id="3.40.50.300">
    <property type="entry name" value="P-loop containing nucleotide triphosphate hydrolases"/>
    <property type="match status" value="2"/>
</dbReference>
<dbReference type="eggNOG" id="arCOG00186">
    <property type="taxonomic scope" value="Archaea"/>
</dbReference>
<dbReference type="InterPro" id="IPR027417">
    <property type="entry name" value="P-loop_NTPase"/>
</dbReference>
<dbReference type="KEGG" id="thg:TCELL_0884"/>
<dbReference type="Pfam" id="PF00005">
    <property type="entry name" value="ABC_tran"/>
    <property type="match status" value="2"/>
</dbReference>
<dbReference type="GO" id="GO:0005524">
    <property type="term" value="F:ATP binding"/>
    <property type="evidence" value="ECO:0007669"/>
    <property type="project" value="UniProtKB-KW"/>
</dbReference>
<dbReference type="InterPro" id="IPR003593">
    <property type="entry name" value="AAA+_ATPase"/>
</dbReference>
<dbReference type="InterPro" id="IPR003439">
    <property type="entry name" value="ABC_transporter-like_ATP-bd"/>
</dbReference>
<dbReference type="SMART" id="SM00382">
    <property type="entry name" value="AAA"/>
    <property type="match status" value="1"/>
</dbReference>
<evidence type="ECO:0000313" key="4">
    <source>
        <dbReference type="EMBL" id="AFK51308.1"/>
    </source>
</evidence>
<evidence type="ECO:0000256" key="1">
    <source>
        <dbReference type="ARBA" id="ARBA00022741"/>
    </source>
</evidence>
<dbReference type="InParanoid" id="I3TEX0"/>
<evidence type="ECO:0000259" key="3">
    <source>
        <dbReference type="PROSITE" id="PS50893"/>
    </source>
</evidence>
<dbReference type="EMBL" id="CP003531">
    <property type="protein sequence ID" value="AFK51308.1"/>
    <property type="molecule type" value="Genomic_DNA"/>
</dbReference>
<proteinExistence type="predicted"/>
<keyword evidence="2" id="KW-0067">ATP-binding</keyword>